<protein>
    <submittedName>
        <fullName evidence="3">Uncharacterized protein</fullName>
    </submittedName>
</protein>
<keyword evidence="2" id="KW-1185">Reference proteome</keyword>
<feature type="region of interest" description="Disordered" evidence="1">
    <location>
        <begin position="369"/>
        <end position="389"/>
    </location>
</feature>
<feature type="region of interest" description="Disordered" evidence="1">
    <location>
        <begin position="261"/>
        <end position="280"/>
    </location>
</feature>
<organism evidence="2 3">
    <name type="scientific">Meloidogyne javanica</name>
    <name type="common">Root-knot nematode worm</name>
    <dbReference type="NCBI Taxonomy" id="6303"/>
    <lineage>
        <taxon>Eukaryota</taxon>
        <taxon>Metazoa</taxon>
        <taxon>Ecdysozoa</taxon>
        <taxon>Nematoda</taxon>
        <taxon>Chromadorea</taxon>
        <taxon>Rhabditida</taxon>
        <taxon>Tylenchina</taxon>
        <taxon>Tylenchomorpha</taxon>
        <taxon>Tylenchoidea</taxon>
        <taxon>Meloidogynidae</taxon>
        <taxon>Meloidogyninae</taxon>
        <taxon>Meloidogyne</taxon>
        <taxon>Meloidogyne incognita group</taxon>
    </lineage>
</organism>
<dbReference type="WBParaSite" id="scaffold10125_cov274.g14536">
    <property type="protein sequence ID" value="scaffold10125_cov274.g14536"/>
    <property type="gene ID" value="scaffold10125_cov274.g14536"/>
</dbReference>
<dbReference type="AlphaFoldDB" id="A0A915LBL1"/>
<evidence type="ECO:0000313" key="2">
    <source>
        <dbReference type="Proteomes" id="UP000887561"/>
    </source>
</evidence>
<feature type="region of interest" description="Disordered" evidence="1">
    <location>
        <begin position="1"/>
        <end position="67"/>
    </location>
</feature>
<proteinExistence type="predicted"/>
<dbReference type="Proteomes" id="UP000887561">
    <property type="component" value="Unplaced"/>
</dbReference>
<name>A0A915LBL1_MELJA</name>
<evidence type="ECO:0000313" key="3">
    <source>
        <dbReference type="WBParaSite" id="scaffold10125_cov274.g14536"/>
    </source>
</evidence>
<sequence length="415" mass="46885">TSVSSVNADAKIIDEATETPAEASIHQPARKRRTNETFDSDASDGEMASNVGEEDNEGCEDDNGESGAGKFFGRLAGRVKRLGDKRQRLVSPTFEDEEEVQVAEIREQFLGGFEQILDGKKDEHRRNMVVLIILLTLRVQIKQTKALKSTVEALQRYIVFRSVNAIKEKGLNDSELEALYASLDVDTEDPSIRFNALYVTGTIEQMTTFDISRIFASFKPETVRPFQDKAFIVTFANAIEAAQLLLDMTKPLRRVRALKKPEEEGNAPKNCSARSRQTNSEAVEVNVDTVKVPQGKWRVVVQHVPADKLIYVRLANGVELRHAIYLAKNWENDGEYNYKNTKIRPGLDVFDEKGKELDWDYEHDTRFFEEEKSPHPPTISDEKPPENLELGGIKIRSRGRGTKKFLKAFSSEDSD</sequence>
<accession>A0A915LBL1</accession>
<feature type="compositionally biased region" description="Acidic residues" evidence="1">
    <location>
        <begin position="52"/>
        <end position="64"/>
    </location>
</feature>
<reference evidence="3" key="1">
    <citation type="submission" date="2022-11" db="UniProtKB">
        <authorList>
            <consortium name="WormBaseParasite"/>
        </authorList>
    </citation>
    <scope>IDENTIFICATION</scope>
</reference>
<evidence type="ECO:0000256" key="1">
    <source>
        <dbReference type="SAM" id="MobiDB-lite"/>
    </source>
</evidence>
<feature type="compositionally biased region" description="Basic and acidic residues" evidence="1">
    <location>
        <begin position="369"/>
        <end position="386"/>
    </location>
</feature>